<evidence type="ECO:0000313" key="1">
    <source>
        <dbReference type="EMBL" id="QGY32563.1"/>
    </source>
</evidence>
<evidence type="ECO:0000313" key="2">
    <source>
        <dbReference type="Proteomes" id="UP000502005"/>
    </source>
</evidence>
<dbReference type="RefSeq" id="WP_208718463.1">
    <property type="nucleotide sequence ID" value="NZ_CP024770.1"/>
</dbReference>
<reference evidence="1 2" key="1">
    <citation type="submission" date="2017-11" db="EMBL/GenBank/DDBJ databases">
        <title>Genome sequence of Pantoea cypripedii NE1.</title>
        <authorList>
            <person name="Nascimento F.X."/>
        </authorList>
    </citation>
    <scope>NUCLEOTIDE SEQUENCE [LARGE SCALE GENOMIC DNA]</scope>
    <source>
        <strain evidence="1 2">NE1</strain>
        <plasmid evidence="2">pne1b</plasmid>
    </source>
</reference>
<accession>A0A6B9G9M0</accession>
<gene>
    <name evidence="1" type="ORF">CUN67_26765</name>
</gene>
<geneLocation type="plasmid" evidence="2">
    <name>pne1b</name>
</geneLocation>
<dbReference type="EMBL" id="CP024770">
    <property type="protein sequence ID" value="QGY32563.1"/>
    <property type="molecule type" value="Genomic_DNA"/>
</dbReference>
<keyword evidence="1" id="KW-0614">Plasmid</keyword>
<organism evidence="1 2">
    <name type="scientific">Pantoea cypripedii</name>
    <name type="common">Pectobacterium cypripedii</name>
    <name type="synonym">Erwinia cypripedii</name>
    <dbReference type="NCBI Taxonomy" id="55209"/>
    <lineage>
        <taxon>Bacteria</taxon>
        <taxon>Pseudomonadati</taxon>
        <taxon>Pseudomonadota</taxon>
        <taxon>Gammaproteobacteria</taxon>
        <taxon>Enterobacterales</taxon>
        <taxon>Erwiniaceae</taxon>
        <taxon>Pantoea</taxon>
    </lineage>
</organism>
<protein>
    <submittedName>
        <fullName evidence="1">Uncharacterized protein</fullName>
    </submittedName>
</protein>
<name>A0A6B9G9M0_PANCY</name>
<sequence>MDNSKDKNIKNIMKILNINSKKDFHLVMDYLVSELRSEAIPDNKEEEIKYTDSRKPPSEREKNLYHINALARHYDFIYNVWKTQLYRSLRAIDSPIASKLYDRFTDGSVFLSFIKKAAEKQLLPGEEARIE</sequence>
<proteinExistence type="predicted"/>
<dbReference type="Proteomes" id="UP000502005">
    <property type="component" value="Plasmid pNE1B"/>
</dbReference>
<dbReference type="AlphaFoldDB" id="A0A6B9G9M0"/>